<dbReference type="Pfam" id="PF18739">
    <property type="entry name" value="HEPN_Apea"/>
    <property type="match status" value="1"/>
</dbReference>
<comment type="caution">
    <text evidence="3">The sequence shown here is derived from an EMBL/GenBank/DDBJ whole genome shotgun (WGS) entry which is preliminary data.</text>
</comment>
<name>A0A2N1PI93_9BACT</name>
<dbReference type="Proteomes" id="UP000233256">
    <property type="component" value="Unassembled WGS sequence"/>
</dbReference>
<dbReference type="EMBL" id="PGXC01000071">
    <property type="protein sequence ID" value="PKK88046.1"/>
    <property type="molecule type" value="Genomic_DNA"/>
</dbReference>
<evidence type="ECO:0000313" key="4">
    <source>
        <dbReference type="Proteomes" id="UP000233256"/>
    </source>
</evidence>
<gene>
    <name evidence="3" type="ORF">CVV64_20455</name>
</gene>
<sequence>MERNHTGIFTLPNGLTAYGNLRICGKNSALYLYSDTDRFSLTRDHLLITGNLFDGQQVTLIDCIMIERSSLCGPTKLYTARVFPHHVLIGDIKIQIDTPCIESINFSLQNMDAIFYEFDAFGTVRNTEPFKELLVEDMADMRKIEIGDCPIISYFCGERKILCVETKIGKIDVRHWPTNTIGCPVGVKISNRIVTTIDFDEPQTFESALQKYQVVRRFYELIIGREQPLTFFNAEINRKLNSVNIVDIYQSFDFDFRVWEEESKGSTIGPRDVLLCSWADSEQLARVMKNYIASDEDRRHSRVRFHDSLDFDQNYTVDRTIRAANLFDIFPDSAYPERQELRKDLEAAKEKARILFKDLPKDLERDQFLSAIGRIGSLSLKHKTRYRLSAAGLGKLFPDLQKVLEEAVGCRNYFVHGSKTKVDFIKNFNIVCFFTASLEFVFAVSDLVDQGWDVEKWKSNSPGADHPFGAFCINYDSEVRKFKKLLLRLSANNLVR</sequence>
<accession>A0A2N1PI93</accession>
<dbReference type="InterPro" id="IPR041229">
    <property type="entry name" value="HEPN_Apea"/>
</dbReference>
<dbReference type="InterPro" id="IPR041223">
    <property type="entry name" value="ApeA_NTD"/>
</dbReference>
<feature type="domain" description="Apea-like HEPN" evidence="1">
    <location>
        <begin position="323"/>
        <end position="455"/>
    </location>
</feature>
<organism evidence="3 4">
    <name type="scientific">Candidatus Wallbacteria bacterium HGW-Wallbacteria-1</name>
    <dbReference type="NCBI Taxonomy" id="2013854"/>
    <lineage>
        <taxon>Bacteria</taxon>
        <taxon>Candidatus Walliibacteriota</taxon>
    </lineage>
</organism>
<protein>
    <submittedName>
        <fullName evidence="3">Uncharacterized protein</fullName>
    </submittedName>
</protein>
<dbReference type="AlphaFoldDB" id="A0A2N1PI93"/>
<reference evidence="3 4" key="1">
    <citation type="journal article" date="2017" name="ISME J.">
        <title>Potential for microbial H2 and metal transformations associated with novel bacteria and archaea in deep terrestrial subsurface sediments.</title>
        <authorList>
            <person name="Hernsdorf A.W."/>
            <person name="Amano Y."/>
            <person name="Miyakawa K."/>
            <person name="Ise K."/>
            <person name="Suzuki Y."/>
            <person name="Anantharaman K."/>
            <person name="Probst A."/>
            <person name="Burstein D."/>
            <person name="Thomas B.C."/>
            <person name="Banfield J.F."/>
        </authorList>
    </citation>
    <scope>NUCLEOTIDE SEQUENCE [LARGE SCALE GENOMIC DNA]</scope>
    <source>
        <strain evidence="3">HGW-Wallbacteria-1</strain>
    </source>
</reference>
<feature type="domain" description="ApeA N-terminal" evidence="2">
    <location>
        <begin position="5"/>
        <end position="254"/>
    </location>
</feature>
<evidence type="ECO:0000313" key="3">
    <source>
        <dbReference type="EMBL" id="PKK88046.1"/>
    </source>
</evidence>
<dbReference type="Pfam" id="PF18862">
    <property type="entry name" value="ApeA_NTD1"/>
    <property type="match status" value="1"/>
</dbReference>
<proteinExistence type="predicted"/>
<evidence type="ECO:0000259" key="1">
    <source>
        <dbReference type="Pfam" id="PF18739"/>
    </source>
</evidence>
<evidence type="ECO:0000259" key="2">
    <source>
        <dbReference type="Pfam" id="PF18862"/>
    </source>
</evidence>